<proteinExistence type="predicted"/>
<evidence type="ECO:0000313" key="5">
    <source>
        <dbReference type="Proteomes" id="UP001496627"/>
    </source>
</evidence>
<keyword evidence="2" id="KW-0732">Signal</keyword>
<feature type="domain" description="Filamentous haemagglutinin FhaB/tRNA nuclease CdiA-like TPS" evidence="3">
    <location>
        <begin position="26"/>
        <end position="137"/>
    </location>
</feature>
<dbReference type="Gene3D" id="3.30.160.710">
    <property type="match status" value="4"/>
</dbReference>
<dbReference type="InterPro" id="IPR011493">
    <property type="entry name" value="GLUG"/>
</dbReference>
<dbReference type="PANTHER" id="PTHR12338">
    <property type="entry name" value="AUTOTRANSPORTER"/>
    <property type="match status" value="1"/>
</dbReference>
<feature type="region of interest" description="Disordered" evidence="1">
    <location>
        <begin position="2346"/>
        <end position="2369"/>
    </location>
</feature>
<accession>A0ABV0M5Y5</accession>
<organism evidence="4 5">
    <name type="scientific">Neorhizobium phenanthreniclasticum</name>
    <dbReference type="NCBI Taxonomy" id="3157917"/>
    <lineage>
        <taxon>Bacteria</taxon>
        <taxon>Pseudomonadati</taxon>
        <taxon>Pseudomonadota</taxon>
        <taxon>Alphaproteobacteria</taxon>
        <taxon>Hyphomicrobiales</taxon>
        <taxon>Rhizobiaceae</taxon>
        <taxon>Rhizobium/Agrobacterium group</taxon>
        <taxon>Neorhizobium</taxon>
    </lineage>
</organism>
<sequence>MHKSRWQRHVALLLATVAVPSVAFSQDVIPSGGSFIRGSGSVEGTASGLLINQTSATGIIEWGSFSIGSGAAVHFDNGSGATLNRVTGNLGSRIDGSLTATGSLYLVNGAGIVVGESGMISTGGSFFASTHDVANEDFLDRGPMTFAGRSTASVVNLGTISSKAGDVALIARAVENKGSISAENGTVGLVAGYEILAKDKADENGLFAVVVGGSDTQATNSGAIAAANSELRANGGNVYALAGNTGGVVKATGVTSEGGRIFLTAGEGGKVQVTGKLKATRPQTAIASLPTRVPVPQARPDSGGDIRISGGSVTINGTVEATGTTGSGGTVVVTGDKIKLGSAAAVDASGATGGTVLIGGDYQGGKDAATKYLAETVATADTVAIAKGAAIRADGTQGAGGNVVVWSDNKTTFAGTISATGAGSASGGDAEVSGKAVLVYDGAADLRSESGAFGNLLLDPYNLTISSAASSGMSGFDASAADSVLNVTTLTNALALANVTVTTGSSGSQAGNITVATPITWSANTILTLSAAGSVLINKDITATGANAGLVLTYGTGYSLNNGARVTLSGSAASLSIGGNAYTLIHDVAGLQAMVDGTNYALGNDIDASATASWNAGAGFIPIASFANTLSGLGHTVDGLTINRPGQTITGLIGALWGTVRDLTLSNASVSGSGRVGAVVGNVLAGSLINVHATGSVTGAAGQIGGLVGWLDQGSISGSSSAVTVSGGDEVGGLVGRLRAGSISDSYATGSVTATGDYAGGLAGGIYQGGTVTNVYASGRVTGPSNTGGLIGGETLAGPVTVSNAYWDVNSTGQSTSFAGTGISNASAYTQATYAGFDFTNTWVMIAGQTRPILRNEYSTVVTTPAALQLMSLDLSASYTLGADIDLTDAFTAVGGYYSGLWRASGFVPIGDNSFLFTGSFDGQGHTISGLTINRAGTNYVGLFGYTNGATIGNVTLSGGSIIGNDDVGALIGYMVGGSVSAASASATISGVSTGEANSGGLIGAVNGGAVSGSSASGNVTGAGYQVGGLVGYLLNGGTITRSYATGNVTGTSTSAGNGYIGGLVGANGYSLDGGTISQSYATGTVTGSSGPIGGFVGHNEGTITDSYATGRVVGLGSASNIGGFVGVNYVNGTITNAYSTGYVTGGAQVGGFAGYNNNSASAITNAYWNTQTSGQSVGISGGPGSATARTTAQLQGSLPAGFSSSIWGTGANLYPYFKWQYAATPVAVSGTAYSDAGTTALAGANVTAVSAGSGMGSAVTGANGYYYIMLAPGSSLASTGVLTYLDNGSTKGSAFSDIAGANGAQNVAIYGTAAHLITGQTALTATQANYLATFGSYADTDLGFLSPSSFASLTTSGGYGVYLNASGNYSLDADLGSAGLLSIDSGGSFGVSGTVELSAGGDLDIADAISWSDASSLRLTTVASSDITLGGAVSAANGTLVISAAGTATTSSAIDVGLFSLTAGTWRQVAGTLASFNATDFRLGTGTTFLRATGGDGTSATPYQIVDVFGLQGLASASLLTEDFVLVADIDASGSSSWNSGAGFASIGEATTSFTGSLDGDGHTISGLVVNRPTTDAGLFGVIGSGGAVSDLAVAGSVRGLNAGLVAGVSAGAISNVATSGSVGNTGSIAAGSLGGIAGINDGTITNVASSATVGSADDSIAGGVAGTNSGTISASYATGSVSVGDDGRAGGLVGYNSTGNISNAFATGAVTAGAGVAGTAGGLVGVNSAAIINTYATGNISGGSTSGGLVGVNSGTVANSYAAGTVPSSAAPYGGLIGNNAGTVTASFWNTATSGTDLGVGVGSASGITGLAMVQMSSLSTFTGAGWDIDDAGGTGAAWRIYDGFTMPLLRSFMSNLTVTGGNSSKTYDGSASSSSVGTVVYNPSGYDTSLVFGTASYTASSANAGTYSGAGLTLSGLYSSQFGYDMTFTPGTLVIGRAALTVTANNANKTYDGVAYLGGNGVTYSGFVGGDTAASLGGTLAYGGTSQAATNVGSYSITASGLTSGNYAITYLPGTLTVSPAALTVTANAQTIAYGNSVPVLTYSITAGSLFGGDTLTGALTTAASSTSNVGTYGIAQGSLAASSNYDLTFVGGDLTIARRSITVTADDLTRVYGEANPPFTYTIGGMGLVGSDTLSGELATLATSSSNVGTYGIAQGTLAASSNYDLTFVGGDLTIGRRSITVTADDLSRVYGEANLPFTYTIGGMGLAGSDTLSGELATLATSSSNVGTYGIAQGTLAASTNYDLTFVGGDLTIGRRSITVTADDLSRVYGEANPPFTYTIGGMGLVGTDTLSGALATLATSSSDVGIYGITQGTLSADGNYSLSFFEGTLTITAASAPPMPPLPPRPAFEPSQPLGLGGQPSSGINDPSMCPAGMVMGGACVSLPHPANLPIGPFLTVGALR</sequence>
<reference evidence="4 5" key="1">
    <citation type="submission" date="2024-05" db="EMBL/GenBank/DDBJ databases">
        <title>Neorhizobium sp. Rsf11, a plant growth promoting and heavy metal resistant PAH-degrader.</title>
        <authorList>
            <person name="Golubev S.N."/>
            <person name="Muratova A.Y."/>
            <person name="Markelova M.I."/>
        </authorList>
    </citation>
    <scope>NUCLEOTIDE SEQUENCE [LARGE SCALE GENOMIC DNA]</scope>
    <source>
        <strain evidence="4 5">Rsf11</strain>
    </source>
</reference>
<keyword evidence="5" id="KW-1185">Reference proteome</keyword>
<protein>
    <submittedName>
        <fullName evidence="4">MBG domain-containing protein</fullName>
    </submittedName>
</protein>
<dbReference type="Gene3D" id="2.160.20.10">
    <property type="entry name" value="Single-stranded right-handed beta-helix, Pectin lyase-like"/>
    <property type="match status" value="2"/>
</dbReference>
<dbReference type="Gene3D" id="2.160.20.110">
    <property type="match status" value="3"/>
</dbReference>
<dbReference type="Pfam" id="PF05860">
    <property type="entry name" value="TPS"/>
    <property type="match status" value="1"/>
</dbReference>
<comment type="caution">
    <text evidence="4">The sequence shown here is derived from an EMBL/GenBank/DDBJ whole genome shotgun (WGS) entry which is preliminary data.</text>
</comment>
<dbReference type="Pfam" id="PF07581">
    <property type="entry name" value="Glug"/>
    <property type="match status" value="5"/>
</dbReference>
<evidence type="ECO:0000313" key="4">
    <source>
        <dbReference type="EMBL" id="MEQ1407292.1"/>
    </source>
</evidence>
<dbReference type="PANTHER" id="PTHR12338:SF5">
    <property type="entry name" value="ANTIGEN 43-RELATED"/>
    <property type="match status" value="1"/>
</dbReference>
<dbReference type="Pfam" id="PF18676">
    <property type="entry name" value="MBG_2"/>
    <property type="match status" value="5"/>
</dbReference>
<feature type="signal peptide" evidence="2">
    <location>
        <begin position="1"/>
        <end position="25"/>
    </location>
</feature>
<dbReference type="Proteomes" id="UP001496627">
    <property type="component" value="Unassembled WGS sequence"/>
</dbReference>
<feature type="chain" id="PRO_5046828373" evidence="2">
    <location>
        <begin position="26"/>
        <end position="2407"/>
    </location>
</feature>
<dbReference type="InterPro" id="IPR008638">
    <property type="entry name" value="FhaB/CdiA-like_TPS"/>
</dbReference>
<evidence type="ECO:0000256" key="2">
    <source>
        <dbReference type="SAM" id="SignalP"/>
    </source>
</evidence>
<dbReference type="RefSeq" id="WP_348863748.1">
    <property type="nucleotide sequence ID" value="NZ_JBEAAL010000017.1"/>
</dbReference>
<dbReference type="InterPro" id="IPR011050">
    <property type="entry name" value="Pectin_lyase_fold/virulence"/>
</dbReference>
<dbReference type="SMART" id="SM00912">
    <property type="entry name" value="Haemagg_act"/>
    <property type="match status" value="1"/>
</dbReference>
<dbReference type="InterPro" id="IPR041286">
    <property type="entry name" value="MBG_2"/>
</dbReference>
<gene>
    <name evidence="4" type="ORF">ABK249_20370</name>
</gene>
<dbReference type="SUPFAM" id="SSF51126">
    <property type="entry name" value="Pectin lyase-like"/>
    <property type="match status" value="1"/>
</dbReference>
<dbReference type="NCBIfam" id="TIGR01901">
    <property type="entry name" value="adhes_NPXG"/>
    <property type="match status" value="1"/>
</dbReference>
<dbReference type="InterPro" id="IPR012334">
    <property type="entry name" value="Pectin_lyas_fold"/>
</dbReference>
<evidence type="ECO:0000256" key="1">
    <source>
        <dbReference type="SAM" id="MobiDB-lite"/>
    </source>
</evidence>
<dbReference type="InterPro" id="IPR050909">
    <property type="entry name" value="Bact_Autotransporter_VF"/>
</dbReference>
<evidence type="ECO:0000259" key="3">
    <source>
        <dbReference type="SMART" id="SM00912"/>
    </source>
</evidence>
<dbReference type="EMBL" id="JBEAAL010000017">
    <property type="protein sequence ID" value="MEQ1407292.1"/>
    <property type="molecule type" value="Genomic_DNA"/>
</dbReference>
<name>A0ABV0M5Y5_9HYPH</name>